<dbReference type="Pfam" id="PF01255">
    <property type="entry name" value="Prenyltransf"/>
    <property type="match status" value="1"/>
</dbReference>
<organism evidence="3 4">
    <name type="scientific">Sphingobacterium corticibacter</name>
    <dbReference type="NCBI Taxonomy" id="2171749"/>
    <lineage>
        <taxon>Bacteria</taxon>
        <taxon>Pseudomonadati</taxon>
        <taxon>Bacteroidota</taxon>
        <taxon>Sphingobacteriia</taxon>
        <taxon>Sphingobacteriales</taxon>
        <taxon>Sphingobacteriaceae</taxon>
        <taxon>Sphingobacterium</taxon>
    </lineage>
</organism>
<dbReference type="HAMAP" id="MF_01139">
    <property type="entry name" value="ISPT"/>
    <property type="match status" value="1"/>
</dbReference>
<dbReference type="AlphaFoldDB" id="A0A2T8HM99"/>
<dbReference type="GO" id="GO:0016094">
    <property type="term" value="P:polyprenol biosynthetic process"/>
    <property type="evidence" value="ECO:0007669"/>
    <property type="project" value="TreeGrafter"/>
</dbReference>
<evidence type="ECO:0000313" key="3">
    <source>
        <dbReference type="EMBL" id="PVH26564.1"/>
    </source>
</evidence>
<name>A0A2T8HM99_9SPHI</name>
<feature type="active site" description="Proton acceptor" evidence="2">
    <location>
        <position position="69"/>
    </location>
</feature>
<dbReference type="GO" id="GO:0000287">
    <property type="term" value="F:magnesium ion binding"/>
    <property type="evidence" value="ECO:0007669"/>
    <property type="project" value="UniProtKB-UniRule"/>
</dbReference>
<accession>A0A2T8HM99</accession>
<dbReference type="OrthoDB" id="4191603at2"/>
<evidence type="ECO:0000256" key="2">
    <source>
        <dbReference type="HAMAP-Rule" id="MF_01139"/>
    </source>
</evidence>
<comment type="similarity">
    <text evidence="2">Belongs to the UPP synthase family.</text>
</comment>
<sequence length="245" mass="28308">MDFKNKINKDTLPQHIAIIMDGNGRWAREKGEDRVFGHQNGVNSVRETLEGCVEIGVPFVTLYAFSTENWNRPKEEVQALMEILVHSLSTEVETFKKNRVKLHAVGNIDDLPAHCQRTLQETIDQTEDHAVCTLTLALSYGARAEILQATKKIAQRVQNGELATTDITEELFSENLYTKGLPDPDLMIRTSGEQRISNFMLWQMAYTEFAFLPIMWPEFTRENLYECIYNYQNRERRFGKISEQL</sequence>
<feature type="binding site" evidence="2">
    <location>
        <position position="34"/>
    </location>
    <ligand>
        <name>substrate</name>
    </ligand>
</feature>
<proteinExistence type="inferred from homology"/>
<dbReference type="NCBIfam" id="NF011405">
    <property type="entry name" value="PRK14830.1"/>
    <property type="match status" value="1"/>
</dbReference>
<feature type="binding site" evidence="2">
    <location>
        <begin position="22"/>
        <end position="25"/>
    </location>
    <ligand>
        <name>substrate</name>
    </ligand>
</feature>
<dbReference type="NCBIfam" id="TIGR00055">
    <property type="entry name" value="uppS"/>
    <property type="match status" value="1"/>
</dbReference>
<keyword evidence="2" id="KW-0479">Metal-binding</keyword>
<feature type="binding site" evidence="2">
    <location>
        <position position="208"/>
    </location>
    <ligand>
        <name>Mg(2+)</name>
        <dbReference type="ChEBI" id="CHEBI:18420"/>
    </ligand>
</feature>
<feature type="binding site" evidence="2">
    <location>
        <position position="70"/>
    </location>
    <ligand>
        <name>substrate</name>
    </ligand>
</feature>
<evidence type="ECO:0000313" key="4">
    <source>
        <dbReference type="Proteomes" id="UP000245627"/>
    </source>
</evidence>
<dbReference type="InterPro" id="IPR001441">
    <property type="entry name" value="UPP_synth-like"/>
</dbReference>
<dbReference type="CDD" id="cd00475">
    <property type="entry name" value="Cis_IPPS"/>
    <property type="match status" value="1"/>
</dbReference>
<evidence type="ECO:0000256" key="1">
    <source>
        <dbReference type="ARBA" id="ARBA00022679"/>
    </source>
</evidence>
<dbReference type="PANTHER" id="PTHR10291">
    <property type="entry name" value="DEHYDRODOLICHYL DIPHOSPHATE SYNTHASE FAMILY MEMBER"/>
    <property type="match status" value="1"/>
</dbReference>
<dbReference type="EMBL" id="QDKG01000001">
    <property type="protein sequence ID" value="PVH26564.1"/>
    <property type="molecule type" value="Genomic_DNA"/>
</dbReference>
<dbReference type="GO" id="GO:0008834">
    <property type="term" value="F:ditrans,polycis-undecaprenyl-diphosphate synthase [(2E,6E)-farnesyl-diphosphate specific] activity"/>
    <property type="evidence" value="ECO:0007669"/>
    <property type="project" value="TreeGrafter"/>
</dbReference>
<feature type="binding site" evidence="2">
    <location>
        <position position="189"/>
    </location>
    <ligand>
        <name>substrate</name>
    </ligand>
</feature>
<dbReference type="Proteomes" id="UP000245627">
    <property type="component" value="Unassembled WGS sequence"/>
</dbReference>
<comment type="cofactor">
    <cofactor evidence="2">
        <name>Mg(2+)</name>
        <dbReference type="ChEBI" id="CHEBI:18420"/>
    </cofactor>
    <text evidence="2">Binds 2 magnesium ions per subunit.</text>
</comment>
<protein>
    <recommendedName>
        <fullName evidence="2">Isoprenyl transferase</fullName>
        <ecNumber evidence="2">2.5.1.-</ecNumber>
    </recommendedName>
</protein>
<reference evidence="3 4" key="1">
    <citation type="submission" date="2018-04" db="EMBL/GenBank/DDBJ databases">
        <title>Sphingobacterium cortibacter sp. nov.</title>
        <authorList>
            <person name="Li Y."/>
        </authorList>
    </citation>
    <scope>NUCLEOTIDE SEQUENCE [LARGE SCALE GENOMIC DNA]</scope>
    <source>
        <strain evidence="3 4">2c-3</strain>
    </source>
</reference>
<keyword evidence="4" id="KW-1185">Reference proteome</keyword>
<feature type="binding site" evidence="2">
    <location>
        <position position="38"/>
    </location>
    <ligand>
        <name>substrate</name>
    </ligand>
</feature>
<feature type="binding site" evidence="2">
    <location>
        <begin position="66"/>
        <end position="68"/>
    </location>
    <ligand>
        <name>substrate</name>
    </ligand>
</feature>
<dbReference type="EC" id="2.5.1.-" evidence="2"/>
<feature type="binding site" evidence="2">
    <location>
        <position position="21"/>
    </location>
    <ligand>
        <name>Mg(2+)</name>
        <dbReference type="ChEBI" id="CHEBI:18420"/>
    </ligand>
</feature>
<feature type="binding site" evidence="2">
    <location>
        <position position="26"/>
    </location>
    <ligand>
        <name>substrate</name>
    </ligand>
</feature>
<feature type="active site" evidence="2">
    <location>
        <position position="21"/>
    </location>
</feature>
<keyword evidence="2" id="KW-0460">Magnesium</keyword>
<feature type="binding site" evidence="2">
    <location>
        <begin position="195"/>
        <end position="197"/>
    </location>
    <ligand>
        <name>substrate</name>
    </ligand>
</feature>
<comment type="function">
    <text evidence="2">Catalyzes the condensation of isopentenyl diphosphate (IPP) with allylic pyrophosphates generating different type of terpenoids.</text>
</comment>
<gene>
    <name evidence="3" type="ORF">DC487_02835</name>
</gene>
<comment type="caution">
    <text evidence="3">The sequence shown here is derived from an EMBL/GenBank/DDBJ whole genome shotgun (WGS) entry which is preliminary data.</text>
</comment>
<dbReference type="RefSeq" id="WP_116774424.1">
    <property type="nucleotide sequence ID" value="NZ_QDKG01000001.1"/>
</dbReference>
<feature type="binding site" evidence="2">
    <location>
        <position position="72"/>
    </location>
    <ligand>
        <name>substrate</name>
    </ligand>
</feature>
<dbReference type="GO" id="GO:0005829">
    <property type="term" value="C:cytosol"/>
    <property type="evidence" value="ECO:0007669"/>
    <property type="project" value="TreeGrafter"/>
</dbReference>
<dbReference type="Gene3D" id="3.40.1180.10">
    <property type="entry name" value="Decaprenyl diphosphate synthase-like"/>
    <property type="match status" value="1"/>
</dbReference>
<dbReference type="SUPFAM" id="SSF64005">
    <property type="entry name" value="Undecaprenyl diphosphate synthase"/>
    <property type="match status" value="1"/>
</dbReference>
<dbReference type="FunFam" id="3.40.1180.10:FF:000001">
    <property type="entry name" value="(2E,6E)-farnesyl-diphosphate-specific ditrans,polycis-undecaprenyl-diphosphate synthase"/>
    <property type="match status" value="1"/>
</dbReference>
<keyword evidence="1 2" id="KW-0808">Transferase</keyword>
<dbReference type="PROSITE" id="PS01066">
    <property type="entry name" value="UPP_SYNTHASE"/>
    <property type="match status" value="1"/>
</dbReference>
<dbReference type="PANTHER" id="PTHR10291:SF0">
    <property type="entry name" value="DEHYDRODOLICHYL DIPHOSPHATE SYNTHASE 2"/>
    <property type="match status" value="1"/>
</dbReference>
<dbReference type="InterPro" id="IPR018520">
    <property type="entry name" value="UPP_synth-like_CS"/>
</dbReference>
<comment type="subunit">
    <text evidence="2">Homodimer.</text>
</comment>
<dbReference type="InterPro" id="IPR036424">
    <property type="entry name" value="UPP_synth-like_sf"/>
</dbReference>